<proteinExistence type="inferred from homology"/>
<keyword evidence="2" id="KW-0456">Lyase</keyword>
<keyword evidence="5" id="KW-1185">Reference proteome</keyword>
<protein>
    <submittedName>
        <fullName evidence="4">Enoyl-CoA hydratase</fullName>
    </submittedName>
</protein>
<dbReference type="PANTHER" id="PTHR11941:SF141">
    <property type="entry name" value="ENOYL-COA HYDRATASE_ISOMERASE-RELATED"/>
    <property type="match status" value="1"/>
</dbReference>
<dbReference type="InterPro" id="IPR001753">
    <property type="entry name" value="Enoyl-CoA_hydra/iso"/>
</dbReference>
<organism evidence="4 5">
    <name type="scientific">Biformimicrobium ophioploci</name>
    <dbReference type="NCBI Taxonomy" id="3036711"/>
    <lineage>
        <taxon>Bacteria</taxon>
        <taxon>Pseudomonadati</taxon>
        <taxon>Pseudomonadota</taxon>
        <taxon>Gammaproteobacteria</taxon>
        <taxon>Cellvibrionales</taxon>
        <taxon>Microbulbiferaceae</taxon>
        <taxon>Biformimicrobium</taxon>
    </lineage>
</organism>
<dbReference type="NCBIfam" id="NF006566">
    <property type="entry name" value="PRK09076.1"/>
    <property type="match status" value="1"/>
</dbReference>
<dbReference type="PROSITE" id="PS00166">
    <property type="entry name" value="ENOYL_COA_HYDRATASE"/>
    <property type="match status" value="1"/>
</dbReference>
<evidence type="ECO:0000313" key="5">
    <source>
        <dbReference type="Proteomes" id="UP001224392"/>
    </source>
</evidence>
<dbReference type="PANTHER" id="PTHR11941">
    <property type="entry name" value="ENOYL-COA HYDRATASE-RELATED"/>
    <property type="match status" value="1"/>
</dbReference>
<comment type="similarity">
    <text evidence="1 3">Belongs to the enoyl-CoA hydratase/isomerase family.</text>
</comment>
<evidence type="ECO:0000256" key="2">
    <source>
        <dbReference type="ARBA" id="ARBA00023239"/>
    </source>
</evidence>
<dbReference type="InterPro" id="IPR018376">
    <property type="entry name" value="Enoyl-CoA_hyd/isom_CS"/>
</dbReference>
<dbReference type="InterPro" id="IPR029045">
    <property type="entry name" value="ClpP/crotonase-like_dom_sf"/>
</dbReference>
<dbReference type="RefSeq" id="WP_285764971.1">
    <property type="nucleotide sequence ID" value="NZ_BSYJ01000006.1"/>
</dbReference>
<dbReference type="SUPFAM" id="SSF52096">
    <property type="entry name" value="ClpP/crotonase"/>
    <property type="match status" value="1"/>
</dbReference>
<evidence type="ECO:0000256" key="1">
    <source>
        <dbReference type="ARBA" id="ARBA00005254"/>
    </source>
</evidence>
<dbReference type="Gene3D" id="1.10.12.10">
    <property type="entry name" value="Lyase 2-enoyl-coa Hydratase, Chain A, domain 2"/>
    <property type="match status" value="1"/>
</dbReference>
<dbReference type="Pfam" id="PF00378">
    <property type="entry name" value="ECH_1"/>
    <property type="match status" value="1"/>
</dbReference>
<dbReference type="InterPro" id="IPR014748">
    <property type="entry name" value="Enoyl-CoA_hydra_C"/>
</dbReference>
<comment type="caution">
    <text evidence="4">The sequence shown here is derived from an EMBL/GenBank/DDBJ whole genome shotgun (WGS) entry which is preliminary data.</text>
</comment>
<dbReference type="CDD" id="cd06558">
    <property type="entry name" value="crotonase-like"/>
    <property type="match status" value="1"/>
</dbReference>
<dbReference type="Gene3D" id="3.90.226.10">
    <property type="entry name" value="2-enoyl-CoA Hydratase, Chain A, domain 1"/>
    <property type="match status" value="1"/>
</dbReference>
<sequence length="263" mass="27873">MDSISPTEKVLVELREHIAVITINNPPANTWDVESLSGLKTIINNLNALPQISALVIHGQGQKFFSAGADLKQFAEGDKVLSAEVARLFGEAFETLAEFQGVSIAAVNGYAMGGGLECALACDIRIFEEHAQVALPEAKVGLLPCAGGTQRLGWLVGEAWAARLILCGERIDAATAEKIGLTQQAVSSGQALETALVLAQGVAQQSPDAVKACKRLLSQARENALAAGLKSERTNFVDLIGGANQREGTLAFLEKRKPDWKQG</sequence>
<evidence type="ECO:0000256" key="3">
    <source>
        <dbReference type="RuleBase" id="RU003707"/>
    </source>
</evidence>
<evidence type="ECO:0000313" key="4">
    <source>
        <dbReference type="EMBL" id="GMG88357.1"/>
    </source>
</evidence>
<gene>
    <name evidence="4" type="ORF">MNKW57_26780</name>
</gene>
<dbReference type="EMBL" id="BSYJ01000006">
    <property type="protein sequence ID" value="GMG88357.1"/>
    <property type="molecule type" value="Genomic_DNA"/>
</dbReference>
<dbReference type="Proteomes" id="UP001224392">
    <property type="component" value="Unassembled WGS sequence"/>
</dbReference>
<reference evidence="4 5" key="1">
    <citation type="submission" date="2023-04" db="EMBL/GenBank/DDBJ databases">
        <title>Marinobulbifer ophiurae gen. nov., sp. Nov., isolate from tissue of brittle star Ophioplocus japonicus.</title>
        <authorList>
            <person name="Kawano K."/>
            <person name="Sawayama S."/>
            <person name="Nakagawa S."/>
        </authorList>
    </citation>
    <scope>NUCLEOTIDE SEQUENCE [LARGE SCALE GENOMIC DNA]</scope>
    <source>
        <strain evidence="4 5">NKW57</strain>
    </source>
</reference>
<name>A0ABQ6M264_9GAMM</name>
<accession>A0ABQ6M264</accession>